<organism evidence="1 2">
    <name type="scientific">Rubus argutus</name>
    <name type="common">Southern blackberry</name>
    <dbReference type="NCBI Taxonomy" id="59490"/>
    <lineage>
        <taxon>Eukaryota</taxon>
        <taxon>Viridiplantae</taxon>
        <taxon>Streptophyta</taxon>
        <taxon>Embryophyta</taxon>
        <taxon>Tracheophyta</taxon>
        <taxon>Spermatophyta</taxon>
        <taxon>Magnoliopsida</taxon>
        <taxon>eudicotyledons</taxon>
        <taxon>Gunneridae</taxon>
        <taxon>Pentapetalae</taxon>
        <taxon>rosids</taxon>
        <taxon>fabids</taxon>
        <taxon>Rosales</taxon>
        <taxon>Rosaceae</taxon>
        <taxon>Rosoideae</taxon>
        <taxon>Rosoideae incertae sedis</taxon>
        <taxon>Rubus</taxon>
    </lineage>
</organism>
<evidence type="ECO:0000313" key="1">
    <source>
        <dbReference type="EMBL" id="KAK9946881.1"/>
    </source>
</evidence>
<reference evidence="1 2" key="1">
    <citation type="journal article" date="2023" name="G3 (Bethesda)">
        <title>A chromosome-length genome assembly and annotation of blackberry (Rubus argutus, cv. 'Hillquist').</title>
        <authorList>
            <person name="Bruna T."/>
            <person name="Aryal R."/>
            <person name="Dudchenko O."/>
            <person name="Sargent D.J."/>
            <person name="Mead D."/>
            <person name="Buti M."/>
            <person name="Cavallini A."/>
            <person name="Hytonen T."/>
            <person name="Andres J."/>
            <person name="Pham M."/>
            <person name="Weisz D."/>
            <person name="Mascagni F."/>
            <person name="Usai G."/>
            <person name="Natali L."/>
            <person name="Bassil N."/>
            <person name="Fernandez G.E."/>
            <person name="Lomsadze A."/>
            <person name="Armour M."/>
            <person name="Olukolu B."/>
            <person name="Poorten T."/>
            <person name="Britton C."/>
            <person name="Davik J."/>
            <person name="Ashrafi H."/>
            <person name="Aiden E.L."/>
            <person name="Borodovsky M."/>
            <person name="Worthington M."/>
        </authorList>
    </citation>
    <scope>NUCLEOTIDE SEQUENCE [LARGE SCALE GENOMIC DNA]</scope>
    <source>
        <strain evidence="1">PI 553951</strain>
    </source>
</reference>
<protein>
    <submittedName>
        <fullName evidence="1">Uncharacterized protein</fullName>
    </submittedName>
</protein>
<name>A0AAW1YDT2_RUBAR</name>
<keyword evidence="2" id="KW-1185">Reference proteome</keyword>
<dbReference type="AlphaFoldDB" id="A0AAW1YDT2"/>
<proteinExistence type="predicted"/>
<dbReference type="EMBL" id="JBEDUW010000002">
    <property type="protein sequence ID" value="KAK9946881.1"/>
    <property type="molecule type" value="Genomic_DNA"/>
</dbReference>
<dbReference type="Proteomes" id="UP001457282">
    <property type="component" value="Unassembled WGS sequence"/>
</dbReference>
<sequence>MARKDESPSLTSLKELIPLQPWRTPAPPFPQNPYDQYMKVKEPIIKDRATVYWAPKSSILKSEAAADDDDVTNVKIPHEGFFDFIDKWVIDKVHQWVDRAFGELLSLPKYDPHRTTRLIKRPE</sequence>
<accession>A0AAW1YDT2</accession>
<comment type="caution">
    <text evidence="1">The sequence shown here is derived from an EMBL/GenBank/DDBJ whole genome shotgun (WGS) entry which is preliminary data.</text>
</comment>
<evidence type="ECO:0000313" key="2">
    <source>
        <dbReference type="Proteomes" id="UP001457282"/>
    </source>
</evidence>
<gene>
    <name evidence="1" type="ORF">M0R45_012323</name>
</gene>